<dbReference type="Proteomes" id="UP001627154">
    <property type="component" value="Unassembled WGS sequence"/>
</dbReference>
<dbReference type="Gene3D" id="4.10.60.10">
    <property type="entry name" value="Zinc finger, CCHC-type"/>
    <property type="match status" value="1"/>
</dbReference>
<keyword evidence="1" id="KW-0479">Metal-binding</keyword>
<accession>A0ABD2WZ77</accession>
<evidence type="ECO:0000256" key="2">
    <source>
        <dbReference type="SAM" id="MobiDB-lite"/>
    </source>
</evidence>
<sequence>MADPADYAKRMNYLMTARDNRALKRQILALPHAEVVTELRRMRKSLDGSLRVLHERLLRAKLRESEHIRAYVPWYPADDVFVQEEPQAASEAQAEHDRARNAARQVHFELPGEMPGEMRLERVHAPADIHEVPPRTLYSSAVTTPTTSANVTTMSRMPMHLHTYTLASHGQAAGPHVVINQEVVKLMHSAQYEYLPVPADSLRRSTNVETRGQYNAAAFQLEQTDQTPRSTDRVGHRTPISNNNTASRNTSRPLAGQRDELAPDLDEIAEASDPPRSSSSEDEQWATPLTRMSSSRSSALRPDGPHDDGANTRDPRDRAATAGTSTPYFTPRTHEPEELRRTRVSAVEDPWGHDGAYQETAPRGRRSNVRLRREIMYSSDEETAAATDFRGPPRTRRSSILRPSRRHEHETDPPRPLTDSSSSQTAVVWKTIKSWGLRFSGEDKNDDAEEFLDQLEDYVSGSGLNIHDVLNAMPGLLTKRAAIWYRTIKHKLIDWQSFAERFRNQFIGEYDREDLMDDLRHRTQAKGERIAPFLTSLSYIVLKFEDPPSEREQVEIARRNLLPEYRRALRNMHFSSLDDLEKHGRQWEKQKDLDARYVPPPPPERMRVPGAAYRSGATQRSKLAALSIEDCSGNESEVSVDEIAAMNAYKNYKTSRRQFQAAIENARRSKGTGLSPVATEANRGIASTNAAARRDSSAHANDVSENAAAEFIGACYICQRVGHRASDCPEVRCYNCNENGHLSRNCTNRQTKSTVACQFCNAPNVTFLTCLACSTLREKMQENSKSGEQQSSP</sequence>
<dbReference type="GO" id="GO:0008270">
    <property type="term" value="F:zinc ion binding"/>
    <property type="evidence" value="ECO:0007669"/>
    <property type="project" value="UniProtKB-KW"/>
</dbReference>
<dbReference type="SMART" id="SM00343">
    <property type="entry name" value="ZnF_C2HC"/>
    <property type="match status" value="2"/>
</dbReference>
<dbReference type="InterPro" id="IPR005162">
    <property type="entry name" value="Retrotrans_gag_dom"/>
</dbReference>
<evidence type="ECO:0000313" key="4">
    <source>
        <dbReference type="EMBL" id="KAL3398331.1"/>
    </source>
</evidence>
<dbReference type="InterPro" id="IPR001878">
    <property type="entry name" value="Znf_CCHC"/>
</dbReference>
<feature type="region of interest" description="Disordered" evidence="2">
    <location>
        <begin position="219"/>
        <end position="424"/>
    </location>
</feature>
<organism evidence="4 5">
    <name type="scientific">Trichogramma kaykai</name>
    <dbReference type="NCBI Taxonomy" id="54128"/>
    <lineage>
        <taxon>Eukaryota</taxon>
        <taxon>Metazoa</taxon>
        <taxon>Ecdysozoa</taxon>
        <taxon>Arthropoda</taxon>
        <taxon>Hexapoda</taxon>
        <taxon>Insecta</taxon>
        <taxon>Pterygota</taxon>
        <taxon>Neoptera</taxon>
        <taxon>Endopterygota</taxon>
        <taxon>Hymenoptera</taxon>
        <taxon>Apocrita</taxon>
        <taxon>Proctotrupomorpha</taxon>
        <taxon>Chalcidoidea</taxon>
        <taxon>Trichogrammatidae</taxon>
        <taxon>Trichogramma</taxon>
    </lineage>
</organism>
<dbReference type="PROSITE" id="PS50158">
    <property type="entry name" value="ZF_CCHC"/>
    <property type="match status" value="2"/>
</dbReference>
<dbReference type="SUPFAM" id="SSF57756">
    <property type="entry name" value="Retrovirus zinc finger-like domains"/>
    <property type="match status" value="1"/>
</dbReference>
<keyword evidence="1" id="KW-0862">Zinc</keyword>
<feature type="compositionally biased region" description="Basic and acidic residues" evidence="2">
    <location>
        <begin position="332"/>
        <end position="341"/>
    </location>
</feature>
<dbReference type="InterPro" id="IPR036875">
    <property type="entry name" value="Znf_CCHC_sf"/>
</dbReference>
<feature type="compositionally biased region" description="Basic residues" evidence="2">
    <location>
        <begin position="393"/>
        <end position="406"/>
    </location>
</feature>
<gene>
    <name evidence="4" type="ORF">TKK_007506</name>
</gene>
<feature type="compositionally biased region" description="Basic and acidic residues" evidence="2">
    <location>
        <begin position="303"/>
        <end position="319"/>
    </location>
</feature>
<dbReference type="Pfam" id="PF00098">
    <property type="entry name" value="zf-CCHC"/>
    <property type="match status" value="2"/>
</dbReference>
<feature type="compositionally biased region" description="Low complexity" evidence="2">
    <location>
        <begin position="241"/>
        <end position="252"/>
    </location>
</feature>
<dbReference type="PANTHER" id="PTHR33223:SF6">
    <property type="entry name" value="CCHC-TYPE DOMAIN-CONTAINING PROTEIN"/>
    <property type="match status" value="1"/>
</dbReference>
<feature type="domain" description="CCHC-type" evidence="3">
    <location>
        <begin position="732"/>
        <end position="748"/>
    </location>
</feature>
<dbReference type="EMBL" id="JBJJXI010000059">
    <property type="protein sequence ID" value="KAL3398331.1"/>
    <property type="molecule type" value="Genomic_DNA"/>
</dbReference>
<comment type="caution">
    <text evidence="4">The sequence shown here is derived from an EMBL/GenBank/DDBJ whole genome shotgun (WGS) entry which is preliminary data.</text>
</comment>
<dbReference type="AlphaFoldDB" id="A0ABD2WZ77"/>
<keyword evidence="5" id="KW-1185">Reference proteome</keyword>
<dbReference type="PANTHER" id="PTHR33223">
    <property type="entry name" value="CCHC-TYPE DOMAIN-CONTAINING PROTEIN"/>
    <property type="match status" value="1"/>
</dbReference>
<evidence type="ECO:0000313" key="5">
    <source>
        <dbReference type="Proteomes" id="UP001627154"/>
    </source>
</evidence>
<dbReference type="Pfam" id="PF03732">
    <property type="entry name" value="Retrotrans_gag"/>
    <property type="match status" value="1"/>
</dbReference>
<keyword evidence="1" id="KW-0863">Zinc-finger</keyword>
<feature type="domain" description="CCHC-type" evidence="3">
    <location>
        <begin position="715"/>
        <end position="730"/>
    </location>
</feature>
<protein>
    <recommendedName>
        <fullName evidence="3">CCHC-type domain-containing protein</fullName>
    </recommendedName>
</protein>
<evidence type="ECO:0000259" key="3">
    <source>
        <dbReference type="PROSITE" id="PS50158"/>
    </source>
</evidence>
<proteinExistence type="predicted"/>
<evidence type="ECO:0000256" key="1">
    <source>
        <dbReference type="PROSITE-ProRule" id="PRU00047"/>
    </source>
</evidence>
<name>A0ABD2WZ77_9HYME</name>
<reference evidence="4 5" key="1">
    <citation type="journal article" date="2024" name="bioRxiv">
        <title>A reference genome for Trichogramma kaykai: A tiny desert-dwelling parasitoid wasp with competing sex-ratio distorters.</title>
        <authorList>
            <person name="Culotta J."/>
            <person name="Lindsey A.R."/>
        </authorList>
    </citation>
    <scope>NUCLEOTIDE SEQUENCE [LARGE SCALE GENOMIC DNA]</scope>
    <source>
        <strain evidence="4 5">KSX58</strain>
    </source>
</reference>